<feature type="transmembrane region" description="Helical" evidence="7">
    <location>
        <begin position="212"/>
        <end position="232"/>
    </location>
</feature>
<dbReference type="PANTHER" id="PTHR40074:SF4">
    <property type="entry name" value="INNER MEMBRANE PROTEIN YCFT"/>
    <property type="match status" value="1"/>
</dbReference>
<keyword evidence="10" id="KW-1185">Reference proteome</keyword>
<dbReference type="PANTHER" id="PTHR40074">
    <property type="entry name" value="O-ACETYLTRANSFERASE WECH"/>
    <property type="match status" value="1"/>
</dbReference>
<keyword evidence="5 7" id="KW-1133">Transmembrane helix</keyword>
<evidence type="ECO:0000256" key="6">
    <source>
        <dbReference type="ARBA" id="ARBA00023136"/>
    </source>
</evidence>
<organism evidence="9 10">
    <name type="scientific">Nocardioides koreensis</name>
    <dbReference type="NCBI Taxonomy" id="433651"/>
    <lineage>
        <taxon>Bacteria</taxon>
        <taxon>Bacillati</taxon>
        <taxon>Actinomycetota</taxon>
        <taxon>Actinomycetes</taxon>
        <taxon>Propionibacteriales</taxon>
        <taxon>Nocardioidaceae</taxon>
        <taxon>Nocardioides</taxon>
    </lineage>
</organism>
<evidence type="ECO:0000256" key="2">
    <source>
        <dbReference type="ARBA" id="ARBA00007400"/>
    </source>
</evidence>
<evidence type="ECO:0000259" key="8">
    <source>
        <dbReference type="Pfam" id="PF01757"/>
    </source>
</evidence>
<feature type="transmembrane region" description="Helical" evidence="7">
    <location>
        <begin position="130"/>
        <end position="148"/>
    </location>
</feature>
<evidence type="ECO:0000256" key="4">
    <source>
        <dbReference type="ARBA" id="ARBA00022692"/>
    </source>
</evidence>
<sequence>MPAPAPARPDGRLVWPDLAKGLCILLVVLHHATTKHYAGLVPAELAVVGDAWVGFSHLVKPIRMPLFFLISGLFASGALHRPWRRVVRRVAGPYYLYVVWLLLLGVAFSVERSLPMNRTQDLGELALDLVFASTGLWFLYALAVYFVLAKLLVRVRTTTVLAGAAAGSALALAVPPEEVNRMSVLVNFVFFLAGSRRPDLLRASAGFDRRRLLPALGVAYAVLAALLAATGAPRPWDLLLSAVGVPAAVLGSVALSRRPAVAGPLAWLGRRTLPVYVLHMPVLALVHHTVTTLDAETVPGLLMAVAGYPLLVTALVAAACLGLHAVLLRARMGFLFELPHRPRVEAAGGSASGRDVVHV</sequence>
<keyword evidence="3" id="KW-1003">Cell membrane</keyword>
<comment type="caution">
    <text evidence="9">The sequence shown here is derived from an EMBL/GenBank/DDBJ whole genome shotgun (WGS) entry which is preliminary data.</text>
</comment>
<evidence type="ECO:0000313" key="10">
    <source>
        <dbReference type="Proteomes" id="UP001501771"/>
    </source>
</evidence>
<keyword evidence="6 7" id="KW-0472">Membrane</keyword>
<keyword evidence="9" id="KW-0012">Acyltransferase</keyword>
<comment type="similarity">
    <text evidence="2">Belongs to the acyltransferase 3 family.</text>
</comment>
<keyword evidence="4 7" id="KW-0812">Transmembrane</keyword>
<feature type="transmembrane region" description="Helical" evidence="7">
    <location>
        <begin position="92"/>
        <end position="110"/>
    </location>
</feature>
<dbReference type="EMBL" id="BAAAQR010000002">
    <property type="protein sequence ID" value="GAA2139350.1"/>
    <property type="molecule type" value="Genomic_DNA"/>
</dbReference>
<evidence type="ECO:0000256" key="5">
    <source>
        <dbReference type="ARBA" id="ARBA00022989"/>
    </source>
</evidence>
<feature type="transmembrane region" description="Helical" evidence="7">
    <location>
        <begin position="238"/>
        <end position="256"/>
    </location>
</feature>
<accession>A0ABN2ZAK3</accession>
<comment type="subcellular location">
    <subcellularLocation>
        <location evidence="1">Cell membrane</location>
        <topology evidence="1">Multi-pass membrane protein</topology>
    </subcellularLocation>
</comment>
<keyword evidence="9" id="KW-0808">Transferase</keyword>
<protein>
    <submittedName>
        <fullName evidence="9">Acyltransferase</fullName>
    </submittedName>
</protein>
<dbReference type="Pfam" id="PF01757">
    <property type="entry name" value="Acyl_transf_3"/>
    <property type="match status" value="1"/>
</dbReference>
<feature type="transmembrane region" description="Helical" evidence="7">
    <location>
        <begin position="62"/>
        <end position="80"/>
    </location>
</feature>
<reference evidence="9 10" key="1">
    <citation type="journal article" date="2019" name="Int. J. Syst. Evol. Microbiol.">
        <title>The Global Catalogue of Microorganisms (GCM) 10K type strain sequencing project: providing services to taxonomists for standard genome sequencing and annotation.</title>
        <authorList>
            <consortium name="The Broad Institute Genomics Platform"/>
            <consortium name="The Broad Institute Genome Sequencing Center for Infectious Disease"/>
            <person name="Wu L."/>
            <person name="Ma J."/>
        </authorList>
    </citation>
    <scope>NUCLEOTIDE SEQUENCE [LARGE SCALE GENOMIC DNA]</scope>
    <source>
        <strain evidence="9 10">JCM 16022</strain>
    </source>
</reference>
<dbReference type="InterPro" id="IPR002656">
    <property type="entry name" value="Acyl_transf_3_dom"/>
</dbReference>
<proteinExistence type="inferred from homology"/>
<evidence type="ECO:0000256" key="7">
    <source>
        <dbReference type="SAM" id="Phobius"/>
    </source>
</evidence>
<evidence type="ECO:0000256" key="1">
    <source>
        <dbReference type="ARBA" id="ARBA00004651"/>
    </source>
</evidence>
<evidence type="ECO:0000313" key="9">
    <source>
        <dbReference type="EMBL" id="GAA2139350.1"/>
    </source>
</evidence>
<feature type="transmembrane region" description="Helical" evidence="7">
    <location>
        <begin position="306"/>
        <end position="328"/>
    </location>
</feature>
<evidence type="ECO:0000256" key="3">
    <source>
        <dbReference type="ARBA" id="ARBA00022475"/>
    </source>
</evidence>
<feature type="transmembrane region" description="Helical" evidence="7">
    <location>
        <begin position="268"/>
        <end position="286"/>
    </location>
</feature>
<dbReference type="GO" id="GO:0016746">
    <property type="term" value="F:acyltransferase activity"/>
    <property type="evidence" value="ECO:0007669"/>
    <property type="project" value="UniProtKB-KW"/>
</dbReference>
<gene>
    <name evidence="9" type="ORF">GCM10009844_08050</name>
</gene>
<name>A0ABN2ZAK3_9ACTN</name>
<dbReference type="Proteomes" id="UP001501771">
    <property type="component" value="Unassembled WGS sequence"/>
</dbReference>
<feature type="domain" description="Acyltransferase 3" evidence="8">
    <location>
        <begin position="14"/>
        <end position="317"/>
    </location>
</feature>